<dbReference type="EMBL" id="JAUCMV010000003">
    <property type="protein sequence ID" value="KAK0414180.1"/>
    <property type="molecule type" value="Genomic_DNA"/>
</dbReference>
<feature type="transmembrane region" description="Helical" evidence="1">
    <location>
        <begin position="256"/>
        <end position="277"/>
    </location>
</feature>
<feature type="domain" description="7TM GPCR serpentine receptor class x (Srx)" evidence="2">
    <location>
        <begin position="19"/>
        <end position="278"/>
    </location>
</feature>
<dbReference type="Pfam" id="PF10328">
    <property type="entry name" value="7TM_GPCR_Srx"/>
    <property type="match status" value="1"/>
</dbReference>
<accession>A0AA39HZ65</accession>
<feature type="transmembrane region" description="Helical" evidence="1">
    <location>
        <begin position="224"/>
        <end position="244"/>
    </location>
</feature>
<dbReference type="Gene3D" id="1.20.1070.10">
    <property type="entry name" value="Rhodopsin 7-helix transmembrane proteins"/>
    <property type="match status" value="1"/>
</dbReference>
<sequence>MTRPFDGTEQTAAAIVILVTGAIGVFINLFVILGVTKAQHFGAAFGKICISQSIANCGNAFVFSCLVAPISLINPDFHSTYWGARCGQVLIIFWNGSIFSHLLTALNRFSVIYFPTKYARLFDKRNTSIAVTMIWVIAIGQASAYFDYRCTFQFETSSMTFTFVKTACGTVVGTFLDFYLSLMVIGTVSVVDLLTLLGIRLMNKKGTATDEAEKSRRRKREIRFFFQAFAQAIIFVTELVLYFYLSTFPENKWSRFAMTTFAWIFMQTLDASVVLLFNKEIRSLKWRSVVVSALSSSNQYS</sequence>
<dbReference type="InterPro" id="IPR019430">
    <property type="entry name" value="7TM_GPCR_serpentine_rcpt_Srx"/>
</dbReference>
<keyword evidence="1" id="KW-0812">Transmembrane</keyword>
<evidence type="ECO:0000259" key="2">
    <source>
        <dbReference type="Pfam" id="PF10328"/>
    </source>
</evidence>
<keyword evidence="4" id="KW-1185">Reference proteome</keyword>
<dbReference type="SUPFAM" id="SSF81321">
    <property type="entry name" value="Family A G protein-coupled receptor-like"/>
    <property type="match status" value="1"/>
</dbReference>
<protein>
    <recommendedName>
        <fullName evidence="2">7TM GPCR serpentine receptor class x (Srx) domain-containing protein</fullName>
    </recommendedName>
</protein>
<feature type="transmembrane region" description="Helical" evidence="1">
    <location>
        <begin position="54"/>
        <end position="72"/>
    </location>
</feature>
<gene>
    <name evidence="3" type="ORF">QR680_007186</name>
</gene>
<dbReference type="Proteomes" id="UP001175271">
    <property type="component" value="Unassembled WGS sequence"/>
</dbReference>
<dbReference type="AlphaFoldDB" id="A0AA39HZ65"/>
<feature type="transmembrane region" description="Helical" evidence="1">
    <location>
        <begin position="126"/>
        <end position="146"/>
    </location>
</feature>
<organism evidence="3 4">
    <name type="scientific">Steinernema hermaphroditum</name>
    <dbReference type="NCBI Taxonomy" id="289476"/>
    <lineage>
        <taxon>Eukaryota</taxon>
        <taxon>Metazoa</taxon>
        <taxon>Ecdysozoa</taxon>
        <taxon>Nematoda</taxon>
        <taxon>Chromadorea</taxon>
        <taxon>Rhabditida</taxon>
        <taxon>Tylenchina</taxon>
        <taxon>Panagrolaimomorpha</taxon>
        <taxon>Strongyloidoidea</taxon>
        <taxon>Steinernematidae</taxon>
        <taxon>Steinernema</taxon>
    </lineage>
</organism>
<feature type="transmembrane region" description="Helical" evidence="1">
    <location>
        <begin position="12"/>
        <end position="33"/>
    </location>
</feature>
<evidence type="ECO:0000313" key="3">
    <source>
        <dbReference type="EMBL" id="KAK0414180.1"/>
    </source>
</evidence>
<evidence type="ECO:0000256" key="1">
    <source>
        <dbReference type="SAM" id="Phobius"/>
    </source>
</evidence>
<dbReference type="PANTHER" id="PTHR23017:SF3">
    <property type="entry name" value="G-PROTEIN COUPLED RECEPTORS FAMILY 1 PROFILE DOMAIN-CONTAINING PROTEIN"/>
    <property type="match status" value="1"/>
</dbReference>
<feature type="transmembrane region" description="Helical" evidence="1">
    <location>
        <begin position="92"/>
        <end position="114"/>
    </location>
</feature>
<dbReference type="PANTHER" id="PTHR23017">
    <property type="entry name" value="SERPENTINE RECEPTOR, CLASS X"/>
    <property type="match status" value="1"/>
</dbReference>
<evidence type="ECO:0000313" key="4">
    <source>
        <dbReference type="Proteomes" id="UP001175271"/>
    </source>
</evidence>
<keyword evidence="1" id="KW-0472">Membrane</keyword>
<feature type="transmembrane region" description="Helical" evidence="1">
    <location>
        <begin position="178"/>
        <end position="203"/>
    </location>
</feature>
<comment type="caution">
    <text evidence="3">The sequence shown here is derived from an EMBL/GenBank/DDBJ whole genome shotgun (WGS) entry which is preliminary data.</text>
</comment>
<name>A0AA39HZ65_9BILA</name>
<keyword evidence="1" id="KW-1133">Transmembrane helix</keyword>
<dbReference type="CDD" id="cd00637">
    <property type="entry name" value="7tm_classA_rhodopsin-like"/>
    <property type="match status" value="1"/>
</dbReference>
<reference evidence="3" key="1">
    <citation type="submission" date="2023-06" db="EMBL/GenBank/DDBJ databases">
        <title>Genomic analysis of the entomopathogenic nematode Steinernema hermaphroditum.</title>
        <authorList>
            <person name="Schwarz E.M."/>
            <person name="Heppert J.K."/>
            <person name="Baniya A."/>
            <person name="Schwartz H.T."/>
            <person name="Tan C.-H."/>
            <person name="Antoshechkin I."/>
            <person name="Sternberg P.W."/>
            <person name="Goodrich-Blair H."/>
            <person name="Dillman A.R."/>
        </authorList>
    </citation>
    <scope>NUCLEOTIDE SEQUENCE</scope>
    <source>
        <strain evidence="3">PS9179</strain>
        <tissue evidence="3">Whole animal</tissue>
    </source>
</reference>
<proteinExistence type="predicted"/>